<dbReference type="OrthoDB" id="420169at2759"/>
<dbReference type="Proteomes" id="UP000051530">
    <property type="component" value="Unassembled WGS sequence"/>
</dbReference>
<gene>
    <name evidence="2" type="ORF">M153_2940007743</name>
</gene>
<evidence type="ECO:0000313" key="2">
    <source>
        <dbReference type="EMBL" id="KRH94336.1"/>
    </source>
</evidence>
<proteinExistence type="predicted"/>
<evidence type="ECO:0008006" key="4">
    <source>
        <dbReference type="Google" id="ProtNLM"/>
    </source>
</evidence>
<accession>A0A0R0M5Y6</accession>
<keyword evidence="3" id="KW-1185">Reference proteome</keyword>
<comment type="caution">
    <text evidence="2">The sequence shown here is derived from an EMBL/GenBank/DDBJ whole genome shotgun (WGS) entry which is preliminary data.</text>
</comment>
<reference evidence="2 3" key="1">
    <citation type="submission" date="2015-07" db="EMBL/GenBank/DDBJ databases">
        <title>The genome of Pseudoloma neurophilia, a relevant intracellular parasite of the zebrafish.</title>
        <authorList>
            <person name="Ndikumana S."/>
            <person name="Pelin A."/>
            <person name="Sanders J."/>
            <person name="Corradi N."/>
        </authorList>
    </citation>
    <scope>NUCLEOTIDE SEQUENCE [LARGE SCALE GENOMIC DNA]</scope>
    <source>
        <strain evidence="2 3">MK1</strain>
    </source>
</reference>
<dbReference type="Gene3D" id="3.10.10.10">
    <property type="entry name" value="HIV Type 1 Reverse Transcriptase, subunit A, domain 1"/>
    <property type="match status" value="1"/>
</dbReference>
<sequence length="113" mass="13260">MASSTSSHQRTVNEANNIVEHGFKTNHRSKLRKLLLKHKTRDLHQKIPHIQHTIETVLYKTIYLKPYPVLDKLVQATKKEVQRLLEEKIIIKTKDGWSSPAFAKQKKTDQFDF</sequence>
<dbReference type="SUPFAM" id="SSF56672">
    <property type="entry name" value="DNA/RNA polymerases"/>
    <property type="match status" value="1"/>
</dbReference>
<evidence type="ECO:0000256" key="1">
    <source>
        <dbReference type="SAM" id="MobiDB-lite"/>
    </source>
</evidence>
<evidence type="ECO:0000313" key="3">
    <source>
        <dbReference type="Proteomes" id="UP000051530"/>
    </source>
</evidence>
<dbReference type="AlphaFoldDB" id="A0A0R0M5Y6"/>
<organism evidence="2 3">
    <name type="scientific">Pseudoloma neurophilia</name>
    <dbReference type="NCBI Taxonomy" id="146866"/>
    <lineage>
        <taxon>Eukaryota</taxon>
        <taxon>Fungi</taxon>
        <taxon>Fungi incertae sedis</taxon>
        <taxon>Microsporidia</taxon>
        <taxon>Pseudoloma</taxon>
    </lineage>
</organism>
<feature type="region of interest" description="Disordered" evidence="1">
    <location>
        <begin position="1"/>
        <end position="26"/>
    </location>
</feature>
<dbReference type="EMBL" id="LGUB01000093">
    <property type="protein sequence ID" value="KRH94336.1"/>
    <property type="molecule type" value="Genomic_DNA"/>
</dbReference>
<protein>
    <recommendedName>
        <fullName evidence="4">Transposable element</fullName>
    </recommendedName>
</protein>
<name>A0A0R0M5Y6_9MICR</name>
<dbReference type="VEuPathDB" id="MicrosporidiaDB:M153_2940007743"/>
<dbReference type="InterPro" id="IPR043502">
    <property type="entry name" value="DNA/RNA_pol_sf"/>
</dbReference>
<feature type="compositionally biased region" description="Polar residues" evidence="1">
    <location>
        <begin position="1"/>
        <end position="16"/>
    </location>
</feature>